<reference evidence="1" key="1">
    <citation type="journal article" date="2014" name="Int. J. Syst. Evol. Microbiol.">
        <title>Complete genome sequence of Corynebacterium casei LMG S-19264T (=DSM 44701T), isolated from a smear-ripened cheese.</title>
        <authorList>
            <consortium name="US DOE Joint Genome Institute (JGI-PGF)"/>
            <person name="Walter F."/>
            <person name="Albersmeier A."/>
            <person name="Kalinowski J."/>
            <person name="Ruckert C."/>
        </authorList>
    </citation>
    <scope>NUCLEOTIDE SEQUENCE</scope>
    <source>
        <strain evidence="1">NBRC 108769</strain>
    </source>
</reference>
<evidence type="ECO:0000313" key="1">
    <source>
        <dbReference type="EMBL" id="GLR18111.1"/>
    </source>
</evidence>
<organism evidence="1 2">
    <name type="scientific">Portibacter lacus</name>
    <dbReference type="NCBI Taxonomy" id="1099794"/>
    <lineage>
        <taxon>Bacteria</taxon>
        <taxon>Pseudomonadati</taxon>
        <taxon>Bacteroidota</taxon>
        <taxon>Saprospiria</taxon>
        <taxon>Saprospirales</taxon>
        <taxon>Haliscomenobacteraceae</taxon>
        <taxon>Portibacter</taxon>
    </lineage>
</organism>
<sequence length="264" mass="30280">MKLYSILLLSTLLLLFSCDEKQVDAETIETTETRASNIPAELKLVLDAHGGLDQWNKMNSLSYEFNRGEKTEIQKIDLKTRKVRIEGDGYVIGNDGENIWVSPNLEAYSGKSARFYHNLLFYFYAMPFVVSDPGINYKVLDQAEVKGKTYNRISITYGENIGDTPEDEYIIYSDPETNKMEWLFYTVTFFSGEKSTKYNALNYNGWKEVNGLLVPETMSGYLSEDGVVTTKRYDNLFKDIKFSEETFDQATFEMPAEAEVEVVE</sequence>
<dbReference type="RefSeq" id="WP_235294460.1">
    <property type="nucleotide sequence ID" value="NZ_BSOH01000015.1"/>
</dbReference>
<name>A0AA37SSU8_9BACT</name>
<dbReference type="InterPro" id="IPR045444">
    <property type="entry name" value="DUF6503"/>
</dbReference>
<evidence type="ECO:0000313" key="2">
    <source>
        <dbReference type="Proteomes" id="UP001156666"/>
    </source>
</evidence>
<reference evidence="1" key="2">
    <citation type="submission" date="2023-01" db="EMBL/GenBank/DDBJ databases">
        <title>Draft genome sequence of Portibacter lacus strain NBRC 108769.</title>
        <authorList>
            <person name="Sun Q."/>
            <person name="Mori K."/>
        </authorList>
    </citation>
    <scope>NUCLEOTIDE SEQUENCE</scope>
    <source>
        <strain evidence="1">NBRC 108769</strain>
    </source>
</reference>
<accession>A0AA37SSU8</accession>
<comment type="caution">
    <text evidence="1">The sequence shown here is derived from an EMBL/GenBank/DDBJ whole genome shotgun (WGS) entry which is preliminary data.</text>
</comment>
<dbReference type="Proteomes" id="UP001156666">
    <property type="component" value="Unassembled WGS sequence"/>
</dbReference>
<dbReference type="PROSITE" id="PS51257">
    <property type="entry name" value="PROKAR_LIPOPROTEIN"/>
    <property type="match status" value="1"/>
</dbReference>
<dbReference type="Pfam" id="PF20113">
    <property type="entry name" value="DUF6503"/>
    <property type="match status" value="1"/>
</dbReference>
<evidence type="ECO:0008006" key="3">
    <source>
        <dbReference type="Google" id="ProtNLM"/>
    </source>
</evidence>
<protein>
    <recommendedName>
        <fullName evidence="3">Threonine synthase</fullName>
    </recommendedName>
</protein>
<dbReference type="AlphaFoldDB" id="A0AA37SSU8"/>
<dbReference type="EMBL" id="BSOH01000015">
    <property type="protein sequence ID" value="GLR18111.1"/>
    <property type="molecule type" value="Genomic_DNA"/>
</dbReference>
<proteinExistence type="predicted"/>
<gene>
    <name evidence="1" type="ORF">GCM10007940_27260</name>
</gene>
<keyword evidence="2" id="KW-1185">Reference proteome</keyword>